<dbReference type="Gene3D" id="3.40.50.1100">
    <property type="match status" value="2"/>
</dbReference>
<comment type="similarity">
    <text evidence="2">Belongs to the cysteine synthase/cystathionine beta-synthase family.</text>
</comment>
<feature type="non-terminal residue" evidence="5">
    <location>
        <position position="196"/>
    </location>
</feature>
<evidence type="ECO:0000256" key="2">
    <source>
        <dbReference type="ARBA" id="ARBA00007103"/>
    </source>
</evidence>
<evidence type="ECO:0000256" key="3">
    <source>
        <dbReference type="ARBA" id="ARBA00022898"/>
    </source>
</evidence>
<feature type="non-terminal residue" evidence="5">
    <location>
        <position position="1"/>
    </location>
</feature>
<evidence type="ECO:0000259" key="4">
    <source>
        <dbReference type="Pfam" id="PF00291"/>
    </source>
</evidence>
<dbReference type="SUPFAM" id="SSF53686">
    <property type="entry name" value="Tryptophan synthase beta subunit-like PLP-dependent enzymes"/>
    <property type="match status" value="1"/>
</dbReference>
<evidence type="ECO:0000313" key="6">
    <source>
        <dbReference type="Proteomes" id="UP000591073"/>
    </source>
</evidence>
<name>A0A7L0RRF7_GLABR</name>
<sequence>EKEREWIRPDTPSKCTWKLGKPLSASPHRHTTLPEPLKILPSILNKVGNTPLVRINKIGKQYGLKCELCEYCCTGRKSKEEPLFQKHSYVCSTCLCLLPGIGLALAAAVKGYRCIIVMPEKMSMEKVDVLRALGAEIVRTPTTARFDSPESHVGVAWRLKNEIPNAHILDQYRNASNPLTHYDTTAEEILQQCEGT</sequence>
<comment type="cofactor">
    <cofactor evidence="1">
        <name>pyridoxal 5'-phosphate</name>
        <dbReference type="ChEBI" id="CHEBI:597326"/>
    </cofactor>
</comment>
<reference evidence="5 6" key="1">
    <citation type="submission" date="2019-09" db="EMBL/GenBank/DDBJ databases">
        <title>Bird 10,000 Genomes (B10K) Project - Family phase.</title>
        <authorList>
            <person name="Zhang G."/>
        </authorList>
    </citation>
    <scope>NUCLEOTIDE SEQUENCE [LARGE SCALE GENOMIC DNA]</scope>
    <source>
        <strain evidence="5">B10K-DU-008-63</strain>
    </source>
</reference>
<dbReference type="GO" id="GO:0006534">
    <property type="term" value="P:cysteine metabolic process"/>
    <property type="evidence" value="ECO:0007669"/>
    <property type="project" value="UniProtKB-ARBA"/>
</dbReference>
<dbReference type="EMBL" id="VXAP01000181">
    <property type="protein sequence ID" value="NXL32861.1"/>
    <property type="molecule type" value="Genomic_DNA"/>
</dbReference>
<feature type="domain" description="Tryptophan synthase beta chain-like PALP" evidence="4">
    <location>
        <begin position="100"/>
        <end position="194"/>
    </location>
</feature>
<comment type="caution">
    <text evidence="5">The sequence shown here is derived from an EMBL/GenBank/DDBJ whole genome shotgun (WGS) entry which is preliminary data.</text>
</comment>
<keyword evidence="6" id="KW-1185">Reference proteome</keyword>
<accession>A0A7L0RRF7</accession>
<dbReference type="OrthoDB" id="728at2759"/>
<dbReference type="Proteomes" id="UP000591073">
    <property type="component" value="Unassembled WGS sequence"/>
</dbReference>
<gene>
    <name evidence="5" type="primary">Cbs_3</name>
    <name evidence="5" type="ORF">GLABRA_R11118</name>
</gene>
<evidence type="ECO:0000256" key="1">
    <source>
        <dbReference type="ARBA" id="ARBA00001933"/>
    </source>
</evidence>
<dbReference type="FunFam" id="3.40.50.1100:FF:000003">
    <property type="entry name" value="Cystathionine beta-synthase"/>
    <property type="match status" value="1"/>
</dbReference>
<protein>
    <submittedName>
        <fullName evidence="5">CBS synthase</fullName>
    </submittedName>
</protein>
<dbReference type="InterPro" id="IPR001926">
    <property type="entry name" value="TrpB-like_PALP"/>
</dbReference>
<dbReference type="InterPro" id="IPR036052">
    <property type="entry name" value="TrpB-like_PALP_sf"/>
</dbReference>
<dbReference type="GO" id="GO:0044272">
    <property type="term" value="P:sulfur compound biosynthetic process"/>
    <property type="evidence" value="ECO:0007669"/>
    <property type="project" value="UniProtKB-ARBA"/>
</dbReference>
<dbReference type="PANTHER" id="PTHR10314">
    <property type="entry name" value="CYSTATHIONINE BETA-SYNTHASE"/>
    <property type="match status" value="1"/>
</dbReference>
<dbReference type="InterPro" id="IPR050214">
    <property type="entry name" value="Cys_Synth/Cystath_Beta-Synth"/>
</dbReference>
<dbReference type="Pfam" id="PF00291">
    <property type="entry name" value="PALP"/>
    <property type="match status" value="1"/>
</dbReference>
<dbReference type="AlphaFoldDB" id="A0A7L0RRF7"/>
<organism evidence="5 6">
    <name type="scientific">Glaucidium brasilianum</name>
    <name type="common">Ferruginous pygmy-owl</name>
    <dbReference type="NCBI Taxonomy" id="78217"/>
    <lineage>
        <taxon>Eukaryota</taxon>
        <taxon>Metazoa</taxon>
        <taxon>Chordata</taxon>
        <taxon>Craniata</taxon>
        <taxon>Vertebrata</taxon>
        <taxon>Euteleostomi</taxon>
        <taxon>Archelosauria</taxon>
        <taxon>Archosauria</taxon>
        <taxon>Dinosauria</taxon>
        <taxon>Saurischia</taxon>
        <taxon>Theropoda</taxon>
        <taxon>Coelurosauria</taxon>
        <taxon>Aves</taxon>
        <taxon>Neognathae</taxon>
        <taxon>Neoaves</taxon>
        <taxon>Telluraves</taxon>
        <taxon>Strigiformes</taxon>
        <taxon>Strigidae</taxon>
        <taxon>Glaucidium</taxon>
    </lineage>
</organism>
<keyword evidence="3" id="KW-0663">Pyridoxal phosphate</keyword>
<dbReference type="GO" id="GO:0009069">
    <property type="term" value="P:serine family amino acid metabolic process"/>
    <property type="evidence" value="ECO:0007669"/>
    <property type="project" value="UniProtKB-ARBA"/>
</dbReference>
<proteinExistence type="inferred from homology"/>
<evidence type="ECO:0000313" key="5">
    <source>
        <dbReference type="EMBL" id="NXL32861.1"/>
    </source>
</evidence>